<evidence type="ECO:0000256" key="5">
    <source>
        <dbReference type="SAM" id="MobiDB-lite"/>
    </source>
</evidence>
<evidence type="ECO:0000256" key="4">
    <source>
        <dbReference type="PROSITE-ProRule" id="PRU00125"/>
    </source>
</evidence>
<feature type="compositionally biased region" description="Low complexity" evidence="5">
    <location>
        <begin position="112"/>
        <end position="123"/>
    </location>
</feature>
<gene>
    <name evidence="7" type="ORF">ElyMa_006718000</name>
</gene>
<reference evidence="7 8" key="1">
    <citation type="journal article" date="2021" name="Elife">
        <title>Chloroplast acquisition without the gene transfer in kleptoplastic sea slugs, Plakobranchus ocellatus.</title>
        <authorList>
            <person name="Maeda T."/>
            <person name="Takahashi S."/>
            <person name="Yoshida T."/>
            <person name="Shimamura S."/>
            <person name="Takaki Y."/>
            <person name="Nagai Y."/>
            <person name="Toyoda A."/>
            <person name="Suzuki Y."/>
            <person name="Arimoto A."/>
            <person name="Ishii H."/>
            <person name="Satoh N."/>
            <person name="Nishiyama T."/>
            <person name="Hasebe M."/>
            <person name="Maruyama T."/>
            <person name="Minagawa J."/>
            <person name="Obokata J."/>
            <person name="Shigenobu S."/>
        </authorList>
    </citation>
    <scope>NUCLEOTIDE SEQUENCE [LARGE SCALE GENOMIC DNA]</scope>
</reference>
<dbReference type="EMBL" id="BMAT01013455">
    <property type="protein sequence ID" value="GFS13296.1"/>
    <property type="molecule type" value="Genomic_DNA"/>
</dbReference>
<dbReference type="AlphaFoldDB" id="A0AAV4IXQ7"/>
<dbReference type="PROSITE" id="PS50023">
    <property type="entry name" value="LIM_DOMAIN_2"/>
    <property type="match status" value="1"/>
</dbReference>
<dbReference type="Proteomes" id="UP000762676">
    <property type="component" value="Unassembled WGS sequence"/>
</dbReference>
<name>A0AAV4IXQ7_9GAST</name>
<feature type="compositionally biased region" description="Basic residues" evidence="5">
    <location>
        <begin position="124"/>
        <end position="137"/>
    </location>
</feature>
<feature type="compositionally biased region" description="Low complexity" evidence="5">
    <location>
        <begin position="62"/>
        <end position="75"/>
    </location>
</feature>
<keyword evidence="2 4" id="KW-0862">Zinc</keyword>
<protein>
    <recommendedName>
        <fullName evidence="6">LIM zinc-binding domain-containing protein</fullName>
    </recommendedName>
</protein>
<dbReference type="Gene3D" id="2.10.110.10">
    <property type="entry name" value="Cysteine Rich Protein"/>
    <property type="match status" value="1"/>
</dbReference>
<sequence>MDSEADRGSTERKGPPPPLILTPSRLSPVSPELSPLSGILRQKKSSSGVCPTQTQSVTFAGSPTMSRSSTSSLPREPGTGMSGNGLKGGVPTVEVSPPFAMQLSPKSRKSVSPSLLRRALSPSLRRRNKIRNSKRSHSTGNVDMCNGCGFPIMEENMVSAQGSRYHTSCFRCTR</sequence>
<feature type="compositionally biased region" description="Low complexity" evidence="5">
    <location>
        <begin position="23"/>
        <end position="37"/>
    </location>
</feature>
<proteinExistence type="predicted"/>
<feature type="region of interest" description="Disordered" evidence="5">
    <location>
        <begin position="1"/>
        <end position="138"/>
    </location>
</feature>
<keyword evidence="3 4" id="KW-0440">LIM domain</keyword>
<evidence type="ECO:0000259" key="6">
    <source>
        <dbReference type="PROSITE" id="PS50023"/>
    </source>
</evidence>
<evidence type="ECO:0000256" key="2">
    <source>
        <dbReference type="ARBA" id="ARBA00022833"/>
    </source>
</evidence>
<dbReference type="SUPFAM" id="SSF57716">
    <property type="entry name" value="Glucocorticoid receptor-like (DNA-binding domain)"/>
    <property type="match status" value="1"/>
</dbReference>
<keyword evidence="8" id="KW-1185">Reference proteome</keyword>
<feature type="domain" description="LIM zinc-binding" evidence="6">
    <location>
        <begin position="143"/>
        <end position="174"/>
    </location>
</feature>
<organism evidence="7 8">
    <name type="scientific">Elysia marginata</name>
    <dbReference type="NCBI Taxonomy" id="1093978"/>
    <lineage>
        <taxon>Eukaryota</taxon>
        <taxon>Metazoa</taxon>
        <taxon>Spiralia</taxon>
        <taxon>Lophotrochozoa</taxon>
        <taxon>Mollusca</taxon>
        <taxon>Gastropoda</taxon>
        <taxon>Heterobranchia</taxon>
        <taxon>Euthyneura</taxon>
        <taxon>Panpulmonata</taxon>
        <taxon>Sacoglossa</taxon>
        <taxon>Placobranchoidea</taxon>
        <taxon>Plakobranchidae</taxon>
        <taxon>Elysia</taxon>
    </lineage>
</organism>
<dbReference type="Pfam" id="PF00412">
    <property type="entry name" value="LIM"/>
    <property type="match status" value="1"/>
</dbReference>
<evidence type="ECO:0000256" key="3">
    <source>
        <dbReference type="ARBA" id="ARBA00023038"/>
    </source>
</evidence>
<keyword evidence="1 4" id="KW-0479">Metal-binding</keyword>
<dbReference type="GO" id="GO:0046872">
    <property type="term" value="F:metal ion binding"/>
    <property type="evidence" value="ECO:0007669"/>
    <property type="project" value="UniProtKB-KW"/>
</dbReference>
<dbReference type="CDD" id="cd08368">
    <property type="entry name" value="LIM"/>
    <property type="match status" value="1"/>
</dbReference>
<evidence type="ECO:0000313" key="8">
    <source>
        <dbReference type="Proteomes" id="UP000762676"/>
    </source>
</evidence>
<accession>A0AAV4IXQ7</accession>
<evidence type="ECO:0000256" key="1">
    <source>
        <dbReference type="ARBA" id="ARBA00022723"/>
    </source>
</evidence>
<feature type="compositionally biased region" description="Basic and acidic residues" evidence="5">
    <location>
        <begin position="1"/>
        <end position="14"/>
    </location>
</feature>
<feature type="compositionally biased region" description="Polar residues" evidence="5">
    <location>
        <begin position="45"/>
        <end position="61"/>
    </location>
</feature>
<comment type="caution">
    <text evidence="7">The sequence shown here is derived from an EMBL/GenBank/DDBJ whole genome shotgun (WGS) entry which is preliminary data.</text>
</comment>
<evidence type="ECO:0000313" key="7">
    <source>
        <dbReference type="EMBL" id="GFS13296.1"/>
    </source>
</evidence>
<dbReference type="InterPro" id="IPR001781">
    <property type="entry name" value="Znf_LIM"/>
</dbReference>